<dbReference type="PANTHER" id="PTHR46369">
    <property type="entry name" value="PROTEIN CELLULOSE SYNTHASE INTERACTIVE 1"/>
    <property type="match status" value="1"/>
</dbReference>
<reference evidence="1" key="4">
    <citation type="submission" date="2019-03" db="UniProtKB">
        <authorList>
            <consortium name="EnsemblPlants"/>
        </authorList>
    </citation>
    <scope>IDENTIFICATION</scope>
</reference>
<dbReference type="InterPro" id="IPR011989">
    <property type="entry name" value="ARM-like"/>
</dbReference>
<dbReference type="GO" id="GO:0051211">
    <property type="term" value="P:anisotropic cell growth"/>
    <property type="evidence" value="ECO:0007669"/>
    <property type="project" value="InterPro"/>
</dbReference>
<evidence type="ECO:0008006" key="3">
    <source>
        <dbReference type="Google" id="ProtNLM"/>
    </source>
</evidence>
<organism evidence="1 2">
    <name type="scientific">Aegilops tauschii subsp. strangulata</name>
    <name type="common">Goatgrass</name>
    <dbReference type="NCBI Taxonomy" id="200361"/>
    <lineage>
        <taxon>Eukaryota</taxon>
        <taxon>Viridiplantae</taxon>
        <taxon>Streptophyta</taxon>
        <taxon>Embryophyta</taxon>
        <taxon>Tracheophyta</taxon>
        <taxon>Spermatophyta</taxon>
        <taxon>Magnoliopsida</taxon>
        <taxon>Liliopsida</taxon>
        <taxon>Poales</taxon>
        <taxon>Poaceae</taxon>
        <taxon>BOP clade</taxon>
        <taxon>Pooideae</taxon>
        <taxon>Triticodae</taxon>
        <taxon>Triticeae</taxon>
        <taxon>Triticinae</taxon>
        <taxon>Aegilops</taxon>
    </lineage>
</organism>
<dbReference type="Proteomes" id="UP000015105">
    <property type="component" value="Chromosome 4D"/>
</dbReference>
<reference evidence="1" key="3">
    <citation type="journal article" date="2017" name="Nature">
        <title>Genome sequence of the progenitor of the wheat D genome Aegilops tauschii.</title>
        <authorList>
            <person name="Luo M.C."/>
            <person name="Gu Y.Q."/>
            <person name="Puiu D."/>
            <person name="Wang H."/>
            <person name="Twardziok S.O."/>
            <person name="Deal K.R."/>
            <person name="Huo N."/>
            <person name="Zhu T."/>
            <person name="Wang L."/>
            <person name="Wang Y."/>
            <person name="McGuire P.E."/>
            <person name="Liu S."/>
            <person name="Long H."/>
            <person name="Ramasamy R.K."/>
            <person name="Rodriguez J.C."/>
            <person name="Van S.L."/>
            <person name="Yuan L."/>
            <person name="Wang Z."/>
            <person name="Xia Z."/>
            <person name="Xiao L."/>
            <person name="Anderson O.D."/>
            <person name="Ouyang S."/>
            <person name="Liang Y."/>
            <person name="Zimin A.V."/>
            <person name="Pertea G."/>
            <person name="Qi P."/>
            <person name="Bennetzen J.L."/>
            <person name="Dai X."/>
            <person name="Dawson M.W."/>
            <person name="Muller H.G."/>
            <person name="Kugler K."/>
            <person name="Rivarola-Duarte L."/>
            <person name="Spannagl M."/>
            <person name="Mayer K.F.X."/>
            <person name="Lu F.H."/>
            <person name="Bevan M.W."/>
            <person name="Leroy P."/>
            <person name="Li P."/>
            <person name="You F.M."/>
            <person name="Sun Q."/>
            <person name="Liu Z."/>
            <person name="Lyons E."/>
            <person name="Wicker T."/>
            <person name="Salzberg S.L."/>
            <person name="Devos K.M."/>
            <person name="Dvorak J."/>
        </authorList>
    </citation>
    <scope>NUCLEOTIDE SEQUENCE [LARGE SCALE GENOMIC DNA]</scope>
    <source>
        <strain evidence="1">cv. AL8/78</strain>
    </source>
</reference>
<dbReference type="EnsemblPlants" id="AET4Gv20201600.14">
    <property type="protein sequence ID" value="AET4Gv20201600.14"/>
    <property type="gene ID" value="AET4Gv20201600"/>
</dbReference>
<reference evidence="2" key="2">
    <citation type="journal article" date="2017" name="Nat. Plants">
        <title>The Aegilops tauschii genome reveals multiple impacts of transposons.</title>
        <authorList>
            <person name="Zhao G."/>
            <person name="Zou C."/>
            <person name="Li K."/>
            <person name="Wang K."/>
            <person name="Li T."/>
            <person name="Gao L."/>
            <person name="Zhang X."/>
            <person name="Wang H."/>
            <person name="Yang Z."/>
            <person name="Liu X."/>
            <person name="Jiang W."/>
            <person name="Mao L."/>
            <person name="Kong X."/>
            <person name="Jiao Y."/>
            <person name="Jia J."/>
        </authorList>
    </citation>
    <scope>NUCLEOTIDE SEQUENCE [LARGE SCALE GENOMIC DNA]</scope>
    <source>
        <strain evidence="2">cv. AL8/78</strain>
    </source>
</reference>
<dbReference type="PANTHER" id="PTHR46369:SF1">
    <property type="entry name" value="PROTEIN CELLULOSE SYNTHASE INTERACTIVE 3"/>
    <property type="match status" value="1"/>
</dbReference>
<dbReference type="InterPro" id="IPR044297">
    <property type="entry name" value="CSI1/2/3"/>
</dbReference>
<name>A0A453HIV1_AEGTS</name>
<dbReference type="GO" id="GO:0010330">
    <property type="term" value="C:cellulose synthase complex"/>
    <property type="evidence" value="ECO:0007669"/>
    <property type="project" value="InterPro"/>
</dbReference>
<dbReference type="GO" id="GO:0008017">
    <property type="term" value="F:microtubule binding"/>
    <property type="evidence" value="ECO:0007669"/>
    <property type="project" value="InterPro"/>
</dbReference>
<proteinExistence type="predicted"/>
<sequence>VAMAEAGAVRALLELLKSHRCEESAARLLEALINNSRVRETKVAKHSIAPLSQYLLDPQSKNQAAKFLVTLALGDIFQHEALARASDSVSACRALVSLLEDQPTDDMTMVAICALQSLVMHSRTNRRAVAEAGGILVVQELLLSPNVDIAGQAALLIKHLFSNHTLQEYVSNELIRSLTG</sequence>
<dbReference type="Gene3D" id="1.25.10.10">
    <property type="entry name" value="Leucine-rich Repeat Variant"/>
    <property type="match status" value="1"/>
</dbReference>
<accession>A0A453HIV1</accession>
<evidence type="ECO:0000313" key="1">
    <source>
        <dbReference type="EnsemblPlants" id="AET4Gv20201600.14"/>
    </source>
</evidence>
<keyword evidence="2" id="KW-1185">Reference proteome</keyword>
<dbReference type="AlphaFoldDB" id="A0A453HIV1"/>
<dbReference type="Gramene" id="AET4Gv20201600.14">
    <property type="protein sequence ID" value="AET4Gv20201600.14"/>
    <property type="gene ID" value="AET4Gv20201600"/>
</dbReference>
<reference evidence="1" key="5">
    <citation type="journal article" date="2021" name="G3 (Bethesda)">
        <title>Aegilops tauschii genome assembly Aet v5.0 features greater sequence contiguity and improved annotation.</title>
        <authorList>
            <person name="Wang L."/>
            <person name="Zhu T."/>
            <person name="Rodriguez J.C."/>
            <person name="Deal K.R."/>
            <person name="Dubcovsky J."/>
            <person name="McGuire P.E."/>
            <person name="Lux T."/>
            <person name="Spannagl M."/>
            <person name="Mayer K.F.X."/>
            <person name="Baldrich P."/>
            <person name="Meyers B.C."/>
            <person name="Huo N."/>
            <person name="Gu Y.Q."/>
            <person name="Zhou H."/>
            <person name="Devos K.M."/>
            <person name="Bennetzen J.L."/>
            <person name="Unver T."/>
            <person name="Budak H."/>
            <person name="Gulick P.J."/>
            <person name="Galiba G."/>
            <person name="Kalapos B."/>
            <person name="Nelson D.R."/>
            <person name="Li P."/>
            <person name="You F.M."/>
            <person name="Luo M.C."/>
            <person name="Dvorak J."/>
        </authorList>
    </citation>
    <scope>NUCLEOTIDE SEQUENCE [LARGE SCALE GENOMIC DNA]</scope>
    <source>
        <strain evidence="1">cv. AL8/78</strain>
    </source>
</reference>
<evidence type="ECO:0000313" key="2">
    <source>
        <dbReference type="Proteomes" id="UP000015105"/>
    </source>
</evidence>
<dbReference type="SUPFAM" id="SSF48371">
    <property type="entry name" value="ARM repeat"/>
    <property type="match status" value="1"/>
</dbReference>
<reference evidence="2" key="1">
    <citation type="journal article" date="2014" name="Science">
        <title>Ancient hybridizations among the ancestral genomes of bread wheat.</title>
        <authorList>
            <consortium name="International Wheat Genome Sequencing Consortium,"/>
            <person name="Marcussen T."/>
            <person name="Sandve S.R."/>
            <person name="Heier L."/>
            <person name="Spannagl M."/>
            <person name="Pfeifer M."/>
            <person name="Jakobsen K.S."/>
            <person name="Wulff B.B."/>
            <person name="Steuernagel B."/>
            <person name="Mayer K.F."/>
            <person name="Olsen O.A."/>
        </authorList>
    </citation>
    <scope>NUCLEOTIDE SEQUENCE [LARGE SCALE GENOMIC DNA]</scope>
    <source>
        <strain evidence="2">cv. AL8/78</strain>
    </source>
</reference>
<dbReference type="GO" id="GO:2001006">
    <property type="term" value="P:regulation of cellulose biosynthetic process"/>
    <property type="evidence" value="ECO:0007669"/>
    <property type="project" value="InterPro"/>
</dbReference>
<dbReference type="InterPro" id="IPR016024">
    <property type="entry name" value="ARM-type_fold"/>
</dbReference>
<protein>
    <recommendedName>
        <fullName evidence="3">Armadillo repeat-containing domain-containing protein</fullName>
    </recommendedName>
</protein>